<feature type="compositionally biased region" description="Basic and acidic residues" evidence="1">
    <location>
        <begin position="1"/>
        <end position="10"/>
    </location>
</feature>
<dbReference type="EMBL" id="SDMP01000010">
    <property type="protein sequence ID" value="RYR32944.1"/>
    <property type="molecule type" value="Genomic_DNA"/>
</dbReference>
<dbReference type="AlphaFoldDB" id="A0A445B2N6"/>
<accession>A0A445B2N6</accession>
<feature type="transmembrane region" description="Helical" evidence="2">
    <location>
        <begin position="73"/>
        <end position="94"/>
    </location>
</feature>
<evidence type="ECO:0000256" key="2">
    <source>
        <dbReference type="SAM" id="Phobius"/>
    </source>
</evidence>
<comment type="caution">
    <text evidence="3">The sequence shown here is derived from an EMBL/GenBank/DDBJ whole genome shotgun (WGS) entry which is preliminary data.</text>
</comment>
<evidence type="ECO:0000313" key="3">
    <source>
        <dbReference type="EMBL" id="RYR32944.1"/>
    </source>
</evidence>
<protein>
    <submittedName>
        <fullName evidence="3">Uncharacterized protein</fullName>
    </submittedName>
</protein>
<keyword evidence="2" id="KW-0472">Membrane</keyword>
<dbReference type="Proteomes" id="UP000289738">
    <property type="component" value="Chromosome A10"/>
</dbReference>
<feature type="region of interest" description="Disordered" evidence="1">
    <location>
        <begin position="1"/>
        <end position="64"/>
    </location>
</feature>
<keyword evidence="4" id="KW-1185">Reference proteome</keyword>
<gene>
    <name evidence="3" type="ORF">Ahy_A10g047468</name>
</gene>
<keyword evidence="2" id="KW-1133">Transmembrane helix</keyword>
<reference evidence="3 4" key="1">
    <citation type="submission" date="2019-01" db="EMBL/GenBank/DDBJ databases">
        <title>Sequencing of cultivated peanut Arachis hypogaea provides insights into genome evolution and oil improvement.</title>
        <authorList>
            <person name="Chen X."/>
        </authorList>
    </citation>
    <scope>NUCLEOTIDE SEQUENCE [LARGE SCALE GENOMIC DNA]</scope>
    <source>
        <strain evidence="4">cv. Fuhuasheng</strain>
        <tissue evidence="3">Leaves</tissue>
    </source>
</reference>
<keyword evidence="2" id="KW-0812">Transmembrane</keyword>
<feature type="compositionally biased region" description="Basic and acidic residues" evidence="1">
    <location>
        <begin position="40"/>
        <end position="64"/>
    </location>
</feature>
<sequence>MEITKKRSNDGETQCGAKKQKRHRQGKKKQRQPTTRSKKAATERQRWRQRDRRERRKERQEKEAEIRRVREELVLFLQVASMVFHSAKLIYYIYFVAARI</sequence>
<feature type="compositionally biased region" description="Basic residues" evidence="1">
    <location>
        <begin position="18"/>
        <end position="39"/>
    </location>
</feature>
<evidence type="ECO:0000313" key="4">
    <source>
        <dbReference type="Proteomes" id="UP000289738"/>
    </source>
</evidence>
<organism evidence="3 4">
    <name type="scientific">Arachis hypogaea</name>
    <name type="common">Peanut</name>
    <dbReference type="NCBI Taxonomy" id="3818"/>
    <lineage>
        <taxon>Eukaryota</taxon>
        <taxon>Viridiplantae</taxon>
        <taxon>Streptophyta</taxon>
        <taxon>Embryophyta</taxon>
        <taxon>Tracheophyta</taxon>
        <taxon>Spermatophyta</taxon>
        <taxon>Magnoliopsida</taxon>
        <taxon>eudicotyledons</taxon>
        <taxon>Gunneridae</taxon>
        <taxon>Pentapetalae</taxon>
        <taxon>rosids</taxon>
        <taxon>fabids</taxon>
        <taxon>Fabales</taxon>
        <taxon>Fabaceae</taxon>
        <taxon>Papilionoideae</taxon>
        <taxon>50 kb inversion clade</taxon>
        <taxon>dalbergioids sensu lato</taxon>
        <taxon>Dalbergieae</taxon>
        <taxon>Pterocarpus clade</taxon>
        <taxon>Arachis</taxon>
    </lineage>
</organism>
<name>A0A445B2N6_ARAHY</name>
<proteinExistence type="predicted"/>
<evidence type="ECO:0000256" key="1">
    <source>
        <dbReference type="SAM" id="MobiDB-lite"/>
    </source>
</evidence>